<keyword evidence="2" id="KW-1133">Transmembrane helix</keyword>
<protein>
    <submittedName>
        <fullName evidence="3">Uncharacterized protein</fullName>
    </submittedName>
</protein>
<evidence type="ECO:0000313" key="3">
    <source>
        <dbReference type="EMBL" id="MBP2476652.1"/>
    </source>
</evidence>
<feature type="transmembrane region" description="Helical" evidence="2">
    <location>
        <begin position="157"/>
        <end position="182"/>
    </location>
</feature>
<proteinExistence type="predicted"/>
<feature type="region of interest" description="Disordered" evidence="1">
    <location>
        <begin position="1"/>
        <end position="26"/>
    </location>
</feature>
<comment type="caution">
    <text evidence="3">The sequence shown here is derived from an EMBL/GenBank/DDBJ whole genome shotgun (WGS) entry which is preliminary data.</text>
</comment>
<keyword evidence="2" id="KW-0472">Membrane</keyword>
<evidence type="ECO:0000313" key="4">
    <source>
        <dbReference type="Proteomes" id="UP001519363"/>
    </source>
</evidence>
<feature type="transmembrane region" description="Helical" evidence="2">
    <location>
        <begin position="202"/>
        <end position="221"/>
    </location>
</feature>
<keyword evidence="2" id="KW-0812">Transmembrane</keyword>
<reference evidence="3 4" key="1">
    <citation type="submission" date="2021-03" db="EMBL/GenBank/DDBJ databases">
        <title>Sequencing the genomes of 1000 actinobacteria strains.</title>
        <authorList>
            <person name="Klenk H.-P."/>
        </authorList>
    </citation>
    <scope>NUCLEOTIDE SEQUENCE [LARGE SCALE GENOMIC DNA]</scope>
    <source>
        <strain evidence="3 4">DSM 44580</strain>
    </source>
</reference>
<accession>A0ABS5AJU5</accession>
<dbReference type="RefSeq" id="WP_249044430.1">
    <property type="nucleotide sequence ID" value="NZ_JAGIOO010000001.1"/>
</dbReference>
<name>A0ABS5AJU5_9PSEU</name>
<gene>
    <name evidence="3" type="ORF">JOF53_005524</name>
</gene>
<organism evidence="3 4">
    <name type="scientific">Crossiella equi</name>
    <dbReference type="NCBI Taxonomy" id="130796"/>
    <lineage>
        <taxon>Bacteria</taxon>
        <taxon>Bacillati</taxon>
        <taxon>Actinomycetota</taxon>
        <taxon>Actinomycetes</taxon>
        <taxon>Pseudonocardiales</taxon>
        <taxon>Pseudonocardiaceae</taxon>
        <taxon>Crossiella</taxon>
    </lineage>
</organism>
<dbReference type="EMBL" id="JAGIOO010000001">
    <property type="protein sequence ID" value="MBP2476652.1"/>
    <property type="molecule type" value="Genomic_DNA"/>
</dbReference>
<sequence length="239" mass="26148">MTTGLAGERRDLTTTRMGETGDMGSSWNERRLTKRATPGDGRPLAPFRWWQMTRRSLLSITLPVRGRPVMHTVDVKHGGDALYGVVKAGLYLDGFLRLESKLPARFAVEGGHIEVSRSKVGLRRCHFIADSGAVRRLEPDPRSGEGRRMRFARKHPTASGLIGAGSILMLLVGVGLNLLQIAEPISRVPLIADAFGAFDSPLRLPLWLNLALGFGAAVGAVERAMRMRYHWLLDSGAGT</sequence>
<keyword evidence="4" id="KW-1185">Reference proteome</keyword>
<evidence type="ECO:0000256" key="1">
    <source>
        <dbReference type="SAM" id="MobiDB-lite"/>
    </source>
</evidence>
<evidence type="ECO:0000256" key="2">
    <source>
        <dbReference type="SAM" id="Phobius"/>
    </source>
</evidence>
<dbReference type="Proteomes" id="UP001519363">
    <property type="component" value="Unassembled WGS sequence"/>
</dbReference>